<proteinExistence type="inferred from homology"/>
<protein>
    <submittedName>
        <fullName evidence="3">NAD-dependent epimerase/dehydratase family protein</fullName>
    </submittedName>
</protein>
<dbReference type="Pfam" id="PF02719">
    <property type="entry name" value="Polysacc_synt_2"/>
    <property type="match status" value="1"/>
</dbReference>
<accession>A0A5B2VML2</accession>
<dbReference type="Gene3D" id="3.40.50.720">
    <property type="entry name" value="NAD(P)-binding Rossmann-like Domain"/>
    <property type="match status" value="1"/>
</dbReference>
<dbReference type="EMBL" id="VUOC01000004">
    <property type="protein sequence ID" value="KAA2239399.1"/>
    <property type="molecule type" value="Genomic_DNA"/>
</dbReference>
<evidence type="ECO:0000256" key="1">
    <source>
        <dbReference type="ARBA" id="ARBA00007430"/>
    </source>
</evidence>
<organism evidence="3 4">
    <name type="scientific">Chitinophaga agrisoli</name>
    <dbReference type="NCBI Taxonomy" id="2607653"/>
    <lineage>
        <taxon>Bacteria</taxon>
        <taxon>Pseudomonadati</taxon>
        <taxon>Bacteroidota</taxon>
        <taxon>Chitinophagia</taxon>
        <taxon>Chitinophagales</taxon>
        <taxon>Chitinophagaceae</taxon>
        <taxon>Chitinophaga</taxon>
    </lineage>
</organism>
<name>A0A5B2VML2_9BACT</name>
<dbReference type="InterPro" id="IPR003869">
    <property type="entry name" value="Polysac_CapD-like"/>
</dbReference>
<comment type="similarity">
    <text evidence="1">Belongs to the polysaccharide synthase family.</text>
</comment>
<reference evidence="3 4" key="2">
    <citation type="submission" date="2019-09" db="EMBL/GenBank/DDBJ databases">
        <authorList>
            <person name="Jin C."/>
        </authorList>
    </citation>
    <scope>NUCLEOTIDE SEQUENCE [LARGE SCALE GENOMIC DNA]</scope>
    <source>
        <strain evidence="3 4">BN140078</strain>
    </source>
</reference>
<dbReference type="PANTHER" id="PTHR43318">
    <property type="entry name" value="UDP-N-ACETYLGLUCOSAMINE 4,6-DEHYDRATASE"/>
    <property type="match status" value="1"/>
</dbReference>
<reference evidence="3 4" key="1">
    <citation type="submission" date="2019-09" db="EMBL/GenBank/DDBJ databases">
        <title>Chitinophaga ginsengihumi sp. nov., isolated from soil of ginseng rhizosphere.</title>
        <authorList>
            <person name="Lee J."/>
        </authorList>
    </citation>
    <scope>NUCLEOTIDE SEQUENCE [LARGE SCALE GENOMIC DNA]</scope>
    <source>
        <strain evidence="3 4">BN140078</strain>
    </source>
</reference>
<evidence type="ECO:0000313" key="4">
    <source>
        <dbReference type="Proteomes" id="UP000324611"/>
    </source>
</evidence>
<dbReference type="AlphaFoldDB" id="A0A5B2VML2"/>
<dbReference type="InterPro" id="IPR036291">
    <property type="entry name" value="NAD(P)-bd_dom_sf"/>
</dbReference>
<feature type="domain" description="Polysaccharide biosynthesis protein CapD-like" evidence="2">
    <location>
        <begin position="4"/>
        <end position="263"/>
    </location>
</feature>
<gene>
    <name evidence="3" type="ORF">F0L74_24670</name>
</gene>
<comment type="caution">
    <text evidence="3">The sequence shown here is derived from an EMBL/GenBank/DDBJ whole genome shotgun (WGS) entry which is preliminary data.</text>
</comment>
<dbReference type="Proteomes" id="UP000324611">
    <property type="component" value="Unassembled WGS sequence"/>
</dbReference>
<dbReference type="InterPro" id="IPR051203">
    <property type="entry name" value="Polysaccharide_Synthase-Rel"/>
</dbReference>
<keyword evidence="4" id="KW-1185">Reference proteome</keyword>
<sequence length="317" mass="35246">MDTILITGGTGFFGRNLALRLRSHYNIILCGRNSFFNDYARRTTGCQVLPLDILNQERLKEVINICKPDIIIHAAATKYVDLAEVYPEECIDINIKGSQHIVRAVHNSGVKFVLGISTDKAALPCNNIYGMSKNIMEKTFLHADKQSPFTKLSCVRPGNIAWSTGSVLPLWKTMLAETGRIQTTGSHMRRFICAIDDACKMVTDALDNQDMIRGSVLTKRMKGISIAALLDRFVALHGGTYEKVPPRPGESTEQFIIGADEVDRTTIITLNNTEYLLINNTRVAIPHITECISTTNCETLSDDELLDIINPLPNSYI</sequence>
<evidence type="ECO:0000313" key="3">
    <source>
        <dbReference type="EMBL" id="KAA2239399.1"/>
    </source>
</evidence>
<dbReference type="PANTHER" id="PTHR43318:SF2">
    <property type="entry name" value="UDP-N-ACETYLGLUCOSAMINE 4,6-DEHYDRATASE (INVERTING)"/>
    <property type="match status" value="1"/>
</dbReference>
<dbReference type="SUPFAM" id="SSF51735">
    <property type="entry name" value="NAD(P)-binding Rossmann-fold domains"/>
    <property type="match status" value="1"/>
</dbReference>
<dbReference type="RefSeq" id="WP_149840578.1">
    <property type="nucleotide sequence ID" value="NZ_VUOC01000004.1"/>
</dbReference>
<evidence type="ECO:0000259" key="2">
    <source>
        <dbReference type="Pfam" id="PF02719"/>
    </source>
</evidence>